<gene>
    <name evidence="1" type="ORF">HPB47_012733</name>
</gene>
<dbReference type="Proteomes" id="UP000805193">
    <property type="component" value="Unassembled WGS sequence"/>
</dbReference>
<evidence type="ECO:0000313" key="1">
    <source>
        <dbReference type="EMBL" id="KAG0410151.1"/>
    </source>
</evidence>
<proteinExistence type="predicted"/>
<accession>A0AC60NSP2</accession>
<evidence type="ECO:0000313" key="2">
    <source>
        <dbReference type="Proteomes" id="UP000805193"/>
    </source>
</evidence>
<dbReference type="EMBL" id="JABSTQ010011550">
    <property type="protein sequence ID" value="KAG0410151.1"/>
    <property type="molecule type" value="Genomic_DNA"/>
</dbReference>
<keyword evidence="2" id="KW-1185">Reference proteome</keyword>
<sequence length="255" mass="28711">MLKTAQLDRLKSTEPGRAILRHVGYDTDSLPQIPLLSLEETTIQLTTLAPLPRNMGKDYEARRQHRAREHEVFVKDSTVDTTNLFVYTDAAIGKDDRTSIGIHILNTMTTSSRRINEERSTKEAELQAILEGARQAVCQQNAYTDPFDFIWVFTDSRDAYAECQDVSSYNTTVRQLRTLAQFLALDGRTLQESATGVSPDSKLRWSTLSGDAQRQSVFAEVSSADYHISFVLQTSKNGRVPKANKQTERQCFSPS</sequence>
<protein>
    <submittedName>
        <fullName evidence="1">Uncharacterized protein</fullName>
    </submittedName>
</protein>
<reference evidence="1 2" key="1">
    <citation type="journal article" date="2020" name="Cell">
        <title>Large-Scale Comparative Analyses of Tick Genomes Elucidate Their Genetic Diversity and Vector Capacities.</title>
        <authorList>
            <consortium name="Tick Genome and Microbiome Consortium (TIGMIC)"/>
            <person name="Jia N."/>
            <person name="Wang J."/>
            <person name="Shi W."/>
            <person name="Du L."/>
            <person name="Sun Y."/>
            <person name="Zhan W."/>
            <person name="Jiang J.F."/>
            <person name="Wang Q."/>
            <person name="Zhang B."/>
            <person name="Ji P."/>
            <person name="Bell-Sakyi L."/>
            <person name="Cui X.M."/>
            <person name="Yuan T.T."/>
            <person name="Jiang B.G."/>
            <person name="Yang W.F."/>
            <person name="Lam T.T."/>
            <person name="Chang Q.C."/>
            <person name="Ding S.J."/>
            <person name="Wang X.J."/>
            <person name="Zhu J.G."/>
            <person name="Ruan X.D."/>
            <person name="Zhao L."/>
            <person name="Wei J.T."/>
            <person name="Ye R.Z."/>
            <person name="Que T.C."/>
            <person name="Du C.H."/>
            <person name="Zhou Y.H."/>
            <person name="Cheng J.X."/>
            <person name="Dai P.F."/>
            <person name="Guo W.B."/>
            <person name="Han X.H."/>
            <person name="Huang E.J."/>
            <person name="Li L.F."/>
            <person name="Wei W."/>
            <person name="Gao Y.C."/>
            <person name="Liu J.Z."/>
            <person name="Shao H.Z."/>
            <person name="Wang X."/>
            <person name="Wang C.C."/>
            <person name="Yang T.C."/>
            <person name="Huo Q.B."/>
            <person name="Li W."/>
            <person name="Chen H.Y."/>
            <person name="Chen S.E."/>
            <person name="Zhou L.G."/>
            <person name="Ni X.B."/>
            <person name="Tian J.H."/>
            <person name="Sheng Y."/>
            <person name="Liu T."/>
            <person name="Pan Y.S."/>
            <person name="Xia L.Y."/>
            <person name="Li J."/>
            <person name="Zhao F."/>
            <person name="Cao W.C."/>
        </authorList>
    </citation>
    <scope>NUCLEOTIDE SEQUENCE [LARGE SCALE GENOMIC DNA]</scope>
    <source>
        <strain evidence="1">Iper-2018</strain>
    </source>
</reference>
<organism evidence="1 2">
    <name type="scientific">Ixodes persulcatus</name>
    <name type="common">Taiga tick</name>
    <dbReference type="NCBI Taxonomy" id="34615"/>
    <lineage>
        <taxon>Eukaryota</taxon>
        <taxon>Metazoa</taxon>
        <taxon>Ecdysozoa</taxon>
        <taxon>Arthropoda</taxon>
        <taxon>Chelicerata</taxon>
        <taxon>Arachnida</taxon>
        <taxon>Acari</taxon>
        <taxon>Parasitiformes</taxon>
        <taxon>Ixodida</taxon>
        <taxon>Ixodoidea</taxon>
        <taxon>Ixodidae</taxon>
        <taxon>Ixodinae</taxon>
        <taxon>Ixodes</taxon>
    </lineage>
</organism>
<name>A0AC60NSP2_IXOPE</name>
<comment type="caution">
    <text evidence="1">The sequence shown here is derived from an EMBL/GenBank/DDBJ whole genome shotgun (WGS) entry which is preliminary data.</text>
</comment>